<dbReference type="InterPro" id="IPR010982">
    <property type="entry name" value="Lambda_DNA-bd_dom_sf"/>
</dbReference>
<dbReference type="InterPro" id="IPR011990">
    <property type="entry name" value="TPR-like_helical_dom_sf"/>
</dbReference>
<organism evidence="2 3">
    <name type="scientific">Lentzea albidocapillata</name>
    <dbReference type="NCBI Taxonomy" id="40571"/>
    <lineage>
        <taxon>Bacteria</taxon>
        <taxon>Bacillati</taxon>
        <taxon>Actinomycetota</taxon>
        <taxon>Actinomycetes</taxon>
        <taxon>Pseudonocardiales</taxon>
        <taxon>Pseudonocardiaceae</taxon>
        <taxon>Lentzea</taxon>
    </lineage>
</organism>
<sequence length="408" mass="43276">MPTPRSGLAELRRALGLTQEKLAEAVGVSVGTIGRWERGETKSLSPVLQPLLAKALGLTGTRELIIILRPRAQEQSAGAPNSGQWGISEPADLAQLDPVQRIQLAAQAFQKTDRRVGGGVLYLGVVQYLNQEVAPQLLNVGNASADAVRLFSAAASMTELAGWMAHDGSGDDARARSYFDRAFRLASAGENDLLSANVCASMSHLAIELGQPDDAIRIATKGLARAGDHEGALRLVARLHAMRARAFGLAGERRPCTEELNAAEAMLDISAGEQSADWITGFDEASLAGEAALCFLDLAEYEEAEHQAREVIRLRSGDRVRSRVFGQLTLAKVLVGAGRVDEAAVVGTEVCGTASSLSSGRVVRRLDLLARNLEGARRVPEVEVFLAAQGAGTRGTGAQEGRTATWPI</sequence>
<evidence type="ECO:0000313" key="2">
    <source>
        <dbReference type="EMBL" id="SMC95097.1"/>
    </source>
</evidence>
<feature type="domain" description="HTH cro/C1-type" evidence="1">
    <location>
        <begin position="8"/>
        <end position="64"/>
    </location>
</feature>
<keyword evidence="3" id="KW-1185">Reference proteome</keyword>
<dbReference type="RefSeq" id="WP_051769999.1">
    <property type="nucleotide sequence ID" value="NZ_FWYC01000007.1"/>
</dbReference>
<dbReference type="Pfam" id="PF01381">
    <property type="entry name" value="HTH_3"/>
    <property type="match status" value="1"/>
</dbReference>
<dbReference type="OrthoDB" id="3213425at2"/>
<dbReference type="SUPFAM" id="SSF48452">
    <property type="entry name" value="TPR-like"/>
    <property type="match status" value="1"/>
</dbReference>
<gene>
    <name evidence="2" type="ORF">SAMN05660733_02865</name>
</gene>
<dbReference type="InterPro" id="IPR001387">
    <property type="entry name" value="Cro/C1-type_HTH"/>
</dbReference>
<evidence type="ECO:0000313" key="3">
    <source>
        <dbReference type="Proteomes" id="UP000192840"/>
    </source>
</evidence>
<name>A0A1W2DC53_9PSEU</name>
<dbReference type="Gene3D" id="1.10.260.40">
    <property type="entry name" value="lambda repressor-like DNA-binding domains"/>
    <property type="match status" value="1"/>
</dbReference>
<dbReference type="PROSITE" id="PS50943">
    <property type="entry name" value="HTH_CROC1"/>
    <property type="match status" value="1"/>
</dbReference>
<protein>
    <submittedName>
        <fullName evidence="2">Helix-turn-helix</fullName>
    </submittedName>
</protein>
<dbReference type="Proteomes" id="UP000192840">
    <property type="component" value="Unassembled WGS sequence"/>
</dbReference>
<dbReference type="STRING" id="40571.SAMN05660733_02865"/>
<dbReference type="SUPFAM" id="SSF47413">
    <property type="entry name" value="lambda repressor-like DNA-binding domains"/>
    <property type="match status" value="1"/>
</dbReference>
<reference evidence="3" key="1">
    <citation type="submission" date="2017-04" db="EMBL/GenBank/DDBJ databases">
        <authorList>
            <person name="Varghese N."/>
            <person name="Submissions S."/>
        </authorList>
    </citation>
    <scope>NUCLEOTIDE SEQUENCE [LARGE SCALE GENOMIC DNA]</scope>
    <source>
        <strain evidence="3">DSM 44073</strain>
    </source>
</reference>
<dbReference type="SMART" id="SM00530">
    <property type="entry name" value="HTH_XRE"/>
    <property type="match status" value="1"/>
</dbReference>
<dbReference type="EMBL" id="FWYC01000007">
    <property type="protein sequence ID" value="SMC95097.1"/>
    <property type="molecule type" value="Genomic_DNA"/>
</dbReference>
<dbReference type="CDD" id="cd00093">
    <property type="entry name" value="HTH_XRE"/>
    <property type="match status" value="1"/>
</dbReference>
<proteinExistence type="predicted"/>
<dbReference type="Gene3D" id="1.25.40.10">
    <property type="entry name" value="Tetratricopeptide repeat domain"/>
    <property type="match status" value="1"/>
</dbReference>
<evidence type="ECO:0000259" key="1">
    <source>
        <dbReference type="PROSITE" id="PS50943"/>
    </source>
</evidence>
<dbReference type="AlphaFoldDB" id="A0A1W2DC53"/>
<accession>A0A1W2DC53</accession>
<dbReference type="GO" id="GO:0003677">
    <property type="term" value="F:DNA binding"/>
    <property type="evidence" value="ECO:0007669"/>
    <property type="project" value="InterPro"/>
</dbReference>